<reference evidence="7 8" key="1">
    <citation type="submission" date="2012-09" db="EMBL/GenBank/DDBJ databases">
        <title>Genome Sequence of alkane-degrading Bacterium Alcanivorax jadensis T9.</title>
        <authorList>
            <person name="Lai Q."/>
            <person name="Shao Z."/>
        </authorList>
    </citation>
    <scope>NUCLEOTIDE SEQUENCE [LARGE SCALE GENOMIC DNA]</scope>
    <source>
        <strain evidence="7 8">T9</strain>
    </source>
</reference>
<feature type="compositionally biased region" description="Basic and acidic residues" evidence="5">
    <location>
        <begin position="85"/>
        <end position="99"/>
    </location>
</feature>
<dbReference type="Proteomes" id="UP000029443">
    <property type="component" value="Unassembled WGS sequence"/>
</dbReference>
<dbReference type="SUPFAM" id="SSF55174">
    <property type="entry name" value="Alpha-L RNA-binding motif"/>
    <property type="match status" value="1"/>
</dbReference>
<dbReference type="InterPro" id="IPR002942">
    <property type="entry name" value="S4_RNA-bd"/>
</dbReference>
<feature type="domain" description="RNA-binding S4" evidence="6">
    <location>
        <begin position="5"/>
        <end position="67"/>
    </location>
</feature>
<evidence type="ECO:0000256" key="3">
    <source>
        <dbReference type="ARBA" id="ARBA00023125"/>
    </source>
</evidence>
<dbReference type="SMART" id="SM00363">
    <property type="entry name" value="S4"/>
    <property type="match status" value="1"/>
</dbReference>
<evidence type="ECO:0000313" key="8">
    <source>
        <dbReference type="Proteomes" id="UP000029443"/>
    </source>
</evidence>
<dbReference type="InterPro" id="IPR025708">
    <property type="entry name" value="HSP15"/>
</dbReference>
<protein>
    <recommendedName>
        <fullName evidence="4">Heat shock protein 15</fullName>
    </recommendedName>
</protein>
<sequence length="129" mass="14508">MSETVRIDSWLWATRFFKTRSLAKAAIEGGKVQIDGSKAKPSKNVQPGQTIAITKGTEHFEVIVEGLSSKRGPASVAQTLYQETEQSRSRREQSSEQRKLARAAAAAPDHKPSKKERRDIQRFKRDNLE</sequence>
<evidence type="ECO:0000259" key="6">
    <source>
        <dbReference type="SMART" id="SM00363"/>
    </source>
</evidence>
<evidence type="ECO:0000256" key="5">
    <source>
        <dbReference type="SAM" id="MobiDB-lite"/>
    </source>
</evidence>
<keyword evidence="7" id="KW-0346">Stress response</keyword>
<dbReference type="RefSeq" id="WP_035246200.1">
    <property type="nucleotide sequence ID" value="NZ_ARXU01000003.1"/>
</dbReference>
<name>A0ABR4WFB2_9GAMM</name>
<keyword evidence="2 4" id="KW-0694">RNA-binding</keyword>
<comment type="caution">
    <text evidence="7">The sequence shown here is derived from an EMBL/GenBank/DDBJ whole genome shotgun (WGS) entry which is preliminary data.</text>
</comment>
<accession>A0ABR4WFB2</accession>
<dbReference type="PIRSF" id="PIRSF016821">
    <property type="entry name" value="HSP15"/>
    <property type="match status" value="1"/>
</dbReference>
<evidence type="ECO:0000313" key="7">
    <source>
        <dbReference type="EMBL" id="KGD62123.1"/>
    </source>
</evidence>
<dbReference type="Pfam" id="PF01479">
    <property type="entry name" value="S4"/>
    <property type="match status" value="1"/>
</dbReference>
<comment type="similarity">
    <text evidence="1 4">Belongs to the HSP15 family.</text>
</comment>
<keyword evidence="3 4" id="KW-0238">DNA-binding</keyword>
<feature type="compositionally biased region" description="Basic and acidic residues" evidence="5">
    <location>
        <begin position="108"/>
        <end position="129"/>
    </location>
</feature>
<evidence type="ECO:0000256" key="4">
    <source>
        <dbReference type="PIRNR" id="PIRNR016821"/>
    </source>
</evidence>
<evidence type="ECO:0000256" key="1">
    <source>
        <dbReference type="ARBA" id="ARBA00008396"/>
    </source>
</evidence>
<proteinExistence type="inferred from homology"/>
<gene>
    <name evidence="7" type="ORF">T9A_01332</name>
</gene>
<dbReference type="InterPro" id="IPR036986">
    <property type="entry name" value="S4_RNA-bd_sf"/>
</dbReference>
<evidence type="ECO:0000256" key="2">
    <source>
        <dbReference type="ARBA" id="ARBA00022884"/>
    </source>
</evidence>
<dbReference type="PROSITE" id="PS50889">
    <property type="entry name" value="S4"/>
    <property type="match status" value="1"/>
</dbReference>
<dbReference type="EMBL" id="ARXU01000003">
    <property type="protein sequence ID" value="KGD62123.1"/>
    <property type="molecule type" value="Genomic_DNA"/>
</dbReference>
<organism evidence="7 8">
    <name type="scientific">Alcanivorax jadensis T9</name>
    <dbReference type="NCBI Taxonomy" id="1177181"/>
    <lineage>
        <taxon>Bacteria</taxon>
        <taxon>Pseudomonadati</taxon>
        <taxon>Pseudomonadota</taxon>
        <taxon>Gammaproteobacteria</taxon>
        <taxon>Oceanospirillales</taxon>
        <taxon>Alcanivoracaceae</taxon>
        <taxon>Alcanivorax</taxon>
    </lineage>
</organism>
<feature type="region of interest" description="Disordered" evidence="5">
    <location>
        <begin position="74"/>
        <end position="129"/>
    </location>
</feature>
<keyword evidence="8" id="KW-1185">Reference proteome</keyword>
<dbReference type="Gene3D" id="3.10.290.10">
    <property type="entry name" value="RNA-binding S4 domain"/>
    <property type="match status" value="1"/>
</dbReference>
<dbReference type="CDD" id="cd00165">
    <property type="entry name" value="S4"/>
    <property type="match status" value="1"/>
</dbReference>